<dbReference type="RefSeq" id="WP_380146752.1">
    <property type="nucleotide sequence ID" value="NZ_JBHUOR010000018.1"/>
</dbReference>
<dbReference type="InterPro" id="IPR013783">
    <property type="entry name" value="Ig-like_fold"/>
</dbReference>
<gene>
    <name evidence="2" type="ORF">ACFSY7_02960</name>
</gene>
<keyword evidence="3" id="KW-1185">Reference proteome</keyword>
<feature type="domain" description="DUF6273" evidence="1">
    <location>
        <begin position="39"/>
        <end position="257"/>
    </location>
</feature>
<reference evidence="3" key="1">
    <citation type="journal article" date="2019" name="Int. J. Syst. Evol. Microbiol.">
        <title>The Global Catalogue of Microorganisms (GCM) 10K type strain sequencing project: providing services to taxonomists for standard genome sequencing and annotation.</title>
        <authorList>
            <consortium name="The Broad Institute Genomics Platform"/>
            <consortium name="The Broad Institute Genome Sequencing Center for Infectious Disease"/>
            <person name="Wu L."/>
            <person name="Ma J."/>
        </authorList>
    </citation>
    <scope>NUCLEOTIDE SEQUENCE [LARGE SCALE GENOMIC DNA]</scope>
    <source>
        <strain evidence="3">KCTC 33522</strain>
    </source>
</reference>
<dbReference type="InterPro" id="IPR046240">
    <property type="entry name" value="DUF6273"/>
</dbReference>
<dbReference type="Proteomes" id="UP001597568">
    <property type="component" value="Unassembled WGS sequence"/>
</dbReference>
<evidence type="ECO:0000313" key="2">
    <source>
        <dbReference type="EMBL" id="MFD2867462.1"/>
    </source>
</evidence>
<evidence type="ECO:0000259" key="1">
    <source>
        <dbReference type="Pfam" id="PF19789"/>
    </source>
</evidence>
<dbReference type="EMBL" id="JBHUOR010000018">
    <property type="protein sequence ID" value="MFD2867462.1"/>
    <property type="molecule type" value="Genomic_DNA"/>
</dbReference>
<organism evidence="2 3">
    <name type="scientific">Kurthia populi</name>
    <dbReference type="NCBI Taxonomy" id="1562132"/>
    <lineage>
        <taxon>Bacteria</taxon>
        <taxon>Bacillati</taxon>
        <taxon>Bacillota</taxon>
        <taxon>Bacilli</taxon>
        <taxon>Bacillales</taxon>
        <taxon>Caryophanaceae</taxon>
        <taxon>Kurthia</taxon>
    </lineage>
</organism>
<proteinExistence type="predicted"/>
<name>A0ABW5XWT9_9BACL</name>
<sequence length="594" mass="63804">MSQRLTALPVGAKVKDSQTSYNGKPIVWQVGGHNHYASGQTVLVSEKIISLKAFDAIEASNTDSNRKNYGNNRYAHSNLRQWLNSAVTSWYAAQHSADAPPTNANVWSNYNEYDQEKGFLANFSANLRNALIPTSLTVAKNTVTDGGGSETVTDKVFLLSNTEVGLANENSIAEGKLLPLFTTADSSRLAYPTAEAVSKSEYKDTTSLTTSKAWYYWLRSPSAGYSSLVRSVYLSGALSNDNAYSGVYGVRPALNLSSDILVSDSVDSDGAYTIVWNNTPTLTVNTENNKTLYENDAFTIEGNAKDVDNGDIVSVKYSINDGTSKAITSAVSDGATPIVFSKQLVFKGGILFDGATAITSALADNTNHVLKVWAEDDKGNKTSEVVRTFTSVTNRAPGLVVDAVTPSGTIDSDSFIISGSASDPDGNDVVVTYKINSETPVEIYRGPAATWSFNVALGALKAGENTIVIDVTDTFNFKASKTVKLQKDVVRTARMTGTVRYKIKPPKGSAKTIVVWAQRSSGMTIDAFASMALVGEPESYAPMEKTNTASVSGNIVEDQFMYTADEEKQNIVTKLKITKSNADDVVTLVQGVID</sequence>
<dbReference type="Gene3D" id="2.60.40.10">
    <property type="entry name" value="Immunoglobulins"/>
    <property type="match status" value="2"/>
</dbReference>
<accession>A0ABW5XWT9</accession>
<protein>
    <submittedName>
        <fullName evidence="2">DUF6273 domain-containing protein</fullName>
    </submittedName>
</protein>
<dbReference type="Pfam" id="PF19789">
    <property type="entry name" value="DUF6273"/>
    <property type="match status" value="1"/>
</dbReference>
<evidence type="ECO:0000313" key="3">
    <source>
        <dbReference type="Proteomes" id="UP001597568"/>
    </source>
</evidence>
<comment type="caution">
    <text evidence="2">The sequence shown here is derived from an EMBL/GenBank/DDBJ whole genome shotgun (WGS) entry which is preliminary data.</text>
</comment>